<keyword evidence="1" id="KW-0812">Transmembrane</keyword>
<evidence type="ECO:0000313" key="3">
    <source>
        <dbReference type="EMBL" id="PTX43377.1"/>
    </source>
</evidence>
<dbReference type="InterPro" id="IPR025646">
    <property type="entry name" value="DUF4350"/>
</dbReference>
<keyword evidence="1" id="KW-1133">Transmembrane helix</keyword>
<evidence type="ECO:0000313" key="4">
    <source>
        <dbReference type="Proteomes" id="UP000244174"/>
    </source>
</evidence>
<dbReference type="AlphaFoldDB" id="A0A2T6AHX1"/>
<feature type="transmembrane region" description="Helical" evidence="1">
    <location>
        <begin position="266"/>
        <end position="283"/>
    </location>
</feature>
<dbReference type="Proteomes" id="UP000244174">
    <property type="component" value="Unassembled WGS sequence"/>
</dbReference>
<gene>
    <name evidence="3" type="ORF">C8P64_1904</name>
</gene>
<feature type="domain" description="DUF4350" evidence="2">
    <location>
        <begin position="39"/>
        <end position="230"/>
    </location>
</feature>
<proteinExistence type="predicted"/>
<keyword evidence="1" id="KW-0472">Membrane</keyword>
<dbReference type="Pfam" id="PF14258">
    <property type="entry name" value="DUF4350"/>
    <property type="match status" value="1"/>
</dbReference>
<evidence type="ECO:0000259" key="2">
    <source>
        <dbReference type="Pfam" id="PF14258"/>
    </source>
</evidence>
<reference evidence="3 4" key="1">
    <citation type="submission" date="2018-04" db="EMBL/GenBank/DDBJ databases">
        <title>Genomic Encyclopedia of Archaeal and Bacterial Type Strains, Phase II (KMG-II): from individual species to whole genera.</title>
        <authorList>
            <person name="Goeker M."/>
        </authorList>
    </citation>
    <scope>NUCLEOTIDE SEQUENCE [LARGE SCALE GENOMIC DNA]</scope>
    <source>
        <strain evidence="3 4">DSM 23082</strain>
    </source>
</reference>
<accession>A0A2T6AHX1</accession>
<dbReference type="EMBL" id="QBKQ01000002">
    <property type="protein sequence ID" value="PTX43377.1"/>
    <property type="molecule type" value="Genomic_DNA"/>
</dbReference>
<sequence>MNKTYKIAFGLFLLLIISLAWLESSEPDPINWTPSFTAKDKIPLGAFVFYESWKNKQEDAITDIRIPPYEFLADSPAQGTYFFLNNYVNFDDNELKNLLTWVSNGNKLFISAYDFGEHLTDTLELETASFISADEFKSRPQLNLVNSSLRFEKPMEFDQDLPAIFFKKLDTTNNVVLGTASFGDKNPEEKINFIKTKFGEGEIYLHSTPQAFSNYFLLKEENYKYAEAVLAYISGNNILWDAYYKSGKSFYSSPLYILLNNRPLKWAYYFVLISAILFVLFEGKRKQRSIPVVDPPMNKSYEFTETVSQLYLEQKKFHELGLKKIALFMEYIRTEYRLDTSQINEQFYKDLSVKSEKSIVDTKKLFERIYNFQDERKNEKDDFFELSKHINSFKKKHG</sequence>
<keyword evidence="4" id="KW-1185">Reference proteome</keyword>
<dbReference type="RefSeq" id="WP_108171809.1">
    <property type="nucleotide sequence ID" value="NZ_QBKQ01000002.1"/>
</dbReference>
<protein>
    <submittedName>
        <fullName evidence="3">Uncharacterized protein DUF4350</fullName>
    </submittedName>
</protein>
<dbReference type="OrthoDB" id="1111222at2"/>
<comment type="caution">
    <text evidence="3">The sequence shown here is derived from an EMBL/GenBank/DDBJ whole genome shotgun (WGS) entry which is preliminary data.</text>
</comment>
<evidence type="ECO:0000256" key="1">
    <source>
        <dbReference type="SAM" id="Phobius"/>
    </source>
</evidence>
<organism evidence="3 4">
    <name type="scientific">Christiangramia gaetbulicola</name>
    <dbReference type="NCBI Taxonomy" id="703340"/>
    <lineage>
        <taxon>Bacteria</taxon>
        <taxon>Pseudomonadati</taxon>
        <taxon>Bacteroidota</taxon>
        <taxon>Flavobacteriia</taxon>
        <taxon>Flavobacteriales</taxon>
        <taxon>Flavobacteriaceae</taxon>
        <taxon>Christiangramia</taxon>
    </lineage>
</organism>
<name>A0A2T6AHX1_9FLAO</name>